<evidence type="ECO:0000256" key="2">
    <source>
        <dbReference type="SAM" id="SignalP"/>
    </source>
</evidence>
<keyword evidence="4" id="KW-1185">Reference proteome</keyword>
<evidence type="ECO:0000256" key="1">
    <source>
        <dbReference type="SAM" id="MobiDB-lite"/>
    </source>
</evidence>
<feature type="chain" id="PRO_5042924820" evidence="2">
    <location>
        <begin position="20"/>
        <end position="465"/>
    </location>
</feature>
<evidence type="ECO:0000313" key="3">
    <source>
        <dbReference type="EMBL" id="KAK4880931.1"/>
    </source>
</evidence>
<dbReference type="Proteomes" id="UP001353858">
    <property type="component" value="Unassembled WGS sequence"/>
</dbReference>
<feature type="signal peptide" evidence="2">
    <location>
        <begin position="1"/>
        <end position="19"/>
    </location>
</feature>
<name>A0AAN7PE73_9COLE</name>
<accession>A0AAN7PE73</accession>
<organism evidence="3 4">
    <name type="scientific">Aquatica leii</name>
    <dbReference type="NCBI Taxonomy" id="1421715"/>
    <lineage>
        <taxon>Eukaryota</taxon>
        <taxon>Metazoa</taxon>
        <taxon>Ecdysozoa</taxon>
        <taxon>Arthropoda</taxon>
        <taxon>Hexapoda</taxon>
        <taxon>Insecta</taxon>
        <taxon>Pterygota</taxon>
        <taxon>Neoptera</taxon>
        <taxon>Endopterygota</taxon>
        <taxon>Coleoptera</taxon>
        <taxon>Polyphaga</taxon>
        <taxon>Elateriformia</taxon>
        <taxon>Elateroidea</taxon>
        <taxon>Lampyridae</taxon>
        <taxon>Luciolinae</taxon>
        <taxon>Aquatica</taxon>
    </lineage>
</organism>
<dbReference type="EMBL" id="JARPUR010000002">
    <property type="protein sequence ID" value="KAK4880931.1"/>
    <property type="molecule type" value="Genomic_DNA"/>
</dbReference>
<protein>
    <submittedName>
        <fullName evidence="3">Uncharacterized protein</fullName>
    </submittedName>
</protein>
<dbReference type="AlphaFoldDB" id="A0AAN7PE73"/>
<gene>
    <name evidence="3" type="ORF">RN001_004250</name>
</gene>
<comment type="caution">
    <text evidence="3">The sequence shown here is derived from an EMBL/GenBank/DDBJ whole genome shotgun (WGS) entry which is preliminary data.</text>
</comment>
<keyword evidence="2" id="KW-0732">Signal</keyword>
<feature type="region of interest" description="Disordered" evidence="1">
    <location>
        <begin position="279"/>
        <end position="338"/>
    </location>
</feature>
<feature type="compositionally biased region" description="Polar residues" evidence="1">
    <location>
        <begin position="311"/>
        <end position="324"/>
    </location>
</feature>
<reference evidence="4" key="1">
    <citation type="submission" date="2023-01" db="EMBL/GenBank/DDBJ databases">
        <title>Key to firefly adult light organ development and bioluminescence: homeobox transcription factors regulate luciferase expression and transportation to peroxisome.</title>
        <authorList>
            <person name="Fu X."/>
        </authorList>
    </citation>
    <scope>NUCLEOTIDE SEQUENCE [LARGE SCALE GENOMIC DNA]</scope>
</reference>
<proteinExistence type="predicted"/>
<evidence type="ECO:0000313" key="4">
    <source>
        <dbReference type="Proteomes" id="UP001353858"/>
    </source>
</evidence>
<sequence length="465" mass="51188">MQVLLVLSSILMLAAFTKCATINVPGTVLTLNDLSQTDRDYLEYLENQAVRQKRSGDILGAVKSKISDKLKSKLSGFASASSHASSFISGGSKGFHHYTTPHDDKNFNFWDLQKSIFHTLLQAAKAIKGGLLAIKGQLIKGSGYVISAKGKLISAKGEAITNIGKHIASSAKLAPHSHGHYSAPSGPGEAIYAEPPSHSGYGSLSGPSVEYHTHHYEHVPSAIGDKFPPTYEAYKDHHPRATNHGILIIKKIPKVKTEELKGNNGVLITPEMHKPDIESEEPFNPPFTFLPESNPSSYSNDHKDAIAPPTSYGQLPTYNSQPSQYDGPPSGFIQNSPPQYDYTPPSAQSNDLTKLEVYDPFTLPHGNQQPLTAGISNYNMQQYPTRLNGLERFPTYPVDLHKSLDVEAQYSTLVKDIILPPPNLNLANTNQFYKPHLKTKFNSRLRRIPNKNYKSVATRLKPKNI</sequence>